<dbReference type="InterPro" id="IPR052518">
    <property type="entry name" value="CHR_Transporter"/>
</dbReference>
<dbReference type="AlphaFoldDB" id="A0A4V3DDW5"/>
<evidence type="ECO:0000256" key="7">
    <source>
        <dbReference type="SAM" id="Phobius"/>
    </source>
</evidence>
<dbReference type="InterPro" id="IPR003370">
    <property type="entry name" value="Chromate_transpt"/>
</dbReference>
<keyword evidence="6 7" id="KW-0472">Membrane</keyword>
<evidence type="ECO:0000256" key="4">
    <source>
        <dbReference type="ARBA" id="ARBA00022692"/>
    </source>
</evidence>
<evidence type="ECO:0000256" key="2">
    <source>
        <dbReference type="ARBA" id="ARBA00005262"/>
    </source>
</evidence>
<dbReference type="Proteomes" id="UP000295292">
    <property type="component" value="Unassembled WGS sequence"/>
</dbReference>
<sequence length="182" mass="19969">MIFYKLFWVFTKIGFWGFGGGYAMLSLIQEEVVDRNSWMTKQEFTDLVAISQLTPGPIGINTATYAGYSTLIHAGYSHPIAIVGAGMTTIALCLPSFAMISVISYFFLKFRSNRYFSLAMDGVRPISLALIALAALSLTNGDNFIDYTSPILFITAIVCSVRFKVHPILILLGAALVGLVIY</sequence>
<feature type="transmembrane region" description="Helical" evidence="7">
    <location>
        <begin position="115"/>
        <end position="139"/>
    </location>
</feature>
<accession>A0A4V3DDW5</accession>
<proteinExistence type="inferred from homology"/>
<organism evidence="8 9">
    <name type="scientific">Sphingobacterium yanglingense</name>
    <dbReference type="NCBI Taxonomy" id="1437280"/>
    <lineage>
        <taxon>Bacteria</taxon>
        <taxon>Pseudomonadati</taxon>
        <taxon>Bacteroidota</taxon>
        <taxon>Sphingobacteriia</taxon>
        <taxon>Sphingobacteriales</taxon>
        <taxon>Sphingobacteriaceae</taxon>
        <taxon>Sphingobacterium</taxon>
    </lineage>
</organism>
<dbReference type="OrthoDB" id="9788907at2"/>
<name>A0A4V3DDW5_9SPHI</name>
<dbReference type="GO" id="GO:0005886">
    <property type="term" value="C:plasma membrane"/>
    <property type="evidence" value="ECO:0007669"/>
    <property type="project" value="UniProtKB-SubCell"/>
</dbReference>
<evidence type="ECO:0000313" key="8">
    <source>
        <dbReference type="EMBL" id="TDQ78238.1"/>
    </source>
</evidence>
<dbReference type="EMBL" id="SNYV01000013">
    <property type="protein sequence ID" value="TDQ78238.1"/>
    <property type="molecule type" value="Genomic_DNA"/>
</dbReference>
<keyword evidence="3" id="KW-1003">Cell membrane</keyword>
<protein>
    <submittedName>
        <fullName evidence="8">Chromate transporter</fullName>
    </submittedName>
</protein>
<evidence type="ECO:0000256" key="1">
    <source>
        <dbReference type="ARBA" id="ARBA00004651"/>
    </source>
</evidence>
<dbReference type="PANTHER" id="PTHR43663">
    <property type="entry name" value="CHROMATE TRANSPORT PROTEIN-RELATED"/>
    <property type="match status" value="1"/>
</dbReference>
<evidence type="ECO:0000256" key="5">
    <source>
        <dbReference type="ARBA" id="ARBA00022989"/>
    </source>
</evidence>
<dbReference type="Pfam" id="PF02417">
    <property type="entry name" value="Chromate_transp"/>
    <property type="match status" value="1"/>
</dbReference>
<dbReference type="GO" id="GO:0015109">
    <property type="term" value="F:chromate transmembrane transporter activity"/>
    <property type="evidence" value="ECO:0007669"/>
    <property type="project" value="InterPro"/>
</dbReference>
<keyword evidence="9" id="KW-1185">Reference proteome</keyword>
<dbReference type="RefSeq" id="WP_133584477.1">
    <property type="nucleotide sequence ID" value="NZ_SNYV01000013.1"/>
</dbReference>
<dbReference type="PANTHER" id="PTHR43663:SF1">
    <property type="entry name" value="CHROMATE TRANSPORTER"/>
    <property type="match status" value="1"/>
</dbReference>
<keyword evidence="5 7" id="KW-1133">Transmembrane helix</keyword>
<feature type="transmembrane region" description="Helical" evidence="7">
    <location>
        <begin position="151"/>
        <end position="181"/>
    </location>
</feature>
<feature type="transmembrane region" description="Helical" evidence="7">
    <location>
        <begin position="7"/>
        <end position="28"/>
    </location>
</feature>
<evidence type="ECO:0000256" key="3">
    <source>
        <dbReference type="ARBA" id="ARBA00022475"/>
    </source>
</evidence>
<reference evidence="8 9" key="1">
    <citation type="submission" date="2019-03" db="EMBL/GenBank/DDBJ databases">
        <title>Genomic Encyclopedia of Archaeal and Bacterial Type Strains, Phase II (KMG-II): from individual species to whole genera.</title>
        <authorList>
            <person name="Goeker M."/>
        </authorList>
    </citation>
    <scope>NUCLEOTIDE SEQUENCE [LARGE SCALE GENOMIC DNA]</scope>
    <source>
        <strain evidence="8 9">DSM 28353</strain>
    </source>
</reference>
<comment type="caution">
    <text evidence="8">The sequence shown here is derived from an EMBL/GenBank/DDBJ whole genome shotgun (WGS) entry which is preliminary data.</text>
</comment>
<keyword evidence="4 7" id="KW-0812">Transmembrane</keyword>
<feature type="transmembrane region" description="Helical" evidence="7">
    <location>
        <begin position="80"/>
        <end position="108"/>
    </location>
</feature>
<evidence type="ECO:0000256" key="6">
    <source>
        <dbReference type="ARBA" id="ARBA00023136"/>
    </source>
</evidence>
<comment type="subcellular location">
    <subcellularLocation>
        <location evidence="1">Cell membrane</location>
        <topology evidence="1">Multi-pass membrane protein</topology>
    </subcellularLocation>
</comment>
<comment type="similarity">
    <text evidence="2">Belongs to the chromate ion transporter (CHR) (TC 2.A.51) family.</text>
</comment>
<gene>
    <name evidence="8" type="ORF">CLV99_2218</name>
</gene>
<evidence type="ECO:0000313" key="9">
    <source>
        <dbReference type="Proteomes" id="UP000295292"/>
    </source>
</evidence>